<dbReference type="OrthoDB" id="9776710at2"/>
<feature type="transmembrane region" description="Helical" evidence="7">
    <location>
        <begin position="261"/>
        <end position="280"/>
    </location>
</feature>
<dbReference type="PANTHER" id="PTHR43141">
    <property type="entry name" value="CYTOCHROME BD2 SUBUNIT II"/>
    <property type="match status" value="1"/>
</dbReference>
<evidence type="ECO:0000313" key="9">
    <source>
        <dbReference type="Proteomes" id="UP000009026"/>
    </source>
</evidence>
<evidence type="ECO:0000256" key="5">
    <source>
        <dbReference type="ARBA" id="ARBA00022989"/>
    </source>
</evidence>
<dbReference type="PANTHER" id="PTHR43141:SF4">
    <property type="entry name" value="CYTOCHROME BD2 SUBUNIT II"/>
    <property type="match status" value="1"/>
</dbReference>
<evidence type="ECO:0000256" key="4">
    <source>
        <dbReference type="ARBA" id="ARBA00022692"/>
    </source>
</evidence>
<dbReference type="RefSeq" id="WP_002633634.1">
    <property type="nucleotide sequence ID" value="NZ_CP012109.1"/>
</dbReference>
<dbReference type="GO" id="GO:0005886">
    <property type="term" value="C:plasma membrane"/>
    <property type="evidence" value="ECO:0007669"/>
    <property type="project" value="UniProtKB-SubCell"/>
</dbReference>
<reference evidence="8 9" key="1">
    <citation type="journal article" date="2016" name="PLoS ONE">
        <title>Complete Genome Sequence and Comparative Genomics of a Novel Myxobacterium Myxococcus hansupus.</title>
        <authorList>
            <person name="Sharma G."/>
            <person name="Narwani T."/>
            <person name="Subramanian S."/>
        </authorList>
    </citation>
    <scope>NUCLEOTIDE SEQUENCE [LARGE SCALE GENOMIC DNA]</scope>
    <source>
        <strain evidence="9">mixupus</strain>
    </source>
</reference>
<feature type="transmembrane region" description="Helical" evidence="7">
    <location>
        <begin position="164"/>
        <end position="185"/>
    </location>
</feature>
<keyword evidence="6 7" id="KW-0472">Membrane</keyword>
<proteinExistence type="inferred from homology"/>
<dbReference type="eggNOG" id="COG1294">
    <property type="taxonomic scope" value="Bacteria"/>
</dbReference>
<feature type="transmembrane region" description="Helical" evidence="7">
    <location>
        <begin position="231"/>
        <end position="254"/>
    </location>
</feature>
<evidence type="ECO:0000256" key="6">
    <source>
        <dbReference type="ARBA" id="ARBA00023136"/>
    </source>
</evidence>
<keyword evidence="9" id="KW-1185">Reference proteome</keyword>
<dbReference type="KEGG" id="mym:A176_007645"/>
<dbReference type="InterPro" id="IPR003317">
    <property type="entry name" value="Cyt-d_oxidase_su2"/>
</dbReference>
<feature type="transmembrane region" description="Helical" evidence="7">
    <location>
        <begin position="300"/>
        <end position="324"/>
    </location>
</feature>
<dbReference type="GO" id="GO:0016682">
    <property type="term" value="F:oxidoreductase activity, acting on diphenols and related substances as donors, oxygen as acceptor"/>
    <property type="evidence" value="ECO:0007669"/>
    <property type="project" value="TreeGrafter"/>
</dbReference>
<keyword evidence="3" id="KW-1003">Cell membrane</keyword>
<comment type="similarity">
    <text evidence="2">Belongs to the cytochrome ubiquinol oxidase subunit 2 family.</text>
</comment>
<dbReference type="AlphaFoldDB" id="A0A0H4X9N4"/>
<evidence type="ECO:0000256" key="3">
    <source>
        <dbReference type="ARBA" id="ARBA00022475"/>
    </source>
</evidence>
<dbReference type="GO" id="GO:0009055">
    <property type="term" value="F:electron transfer activity"/>
    <property type="evidence" value="ECO:0007669"/>
    <property type="project" value="TreeGrafter"/>
</dbReference>
<accession>A0A0H4X9N4</accession>
<feature type="transmembrane region" description="Helical" evidence="7">
    <location>
        <begin position="197"/>
        <end position="219"/>
    </location>
</feature>
<evidence type="ECO:0000313" key="8">
    <source>
        <dbReference type="EMBL" id="AKQ70733.1"/>
    </source>
</evidence>
<dbReference type="EMBL" id="CP012109">
    <property type="protein sequence ID" value="AKQ70733.1"/>
    <property type="molecule type" value="Genomic_DNA"/>
</dbReference>
<name>A0A0H4X9N4_9BACT</name>
<feature type="transmembrane region" description="Helical" evidence="7">
    <location>
        <begin position="118"/>
        <end position="144"/>
    </location>
</feature>
<dbReference type="GO" id="GO:0019646">
    <property type="term" value="P:aerobic electron transport chain"/>
    <property type="evidence" value="ECO:0007669"/>
    <property type="project" value="TreeGrafter"/>
</dbReference>
<keyword evidence="5 7" id="KW-1133">Transmembrane helix</keyword>
<feature type="transmembrane region" description="Helical" evidence="7">
    <location>
        <begin position="76"/>
        <end position="97"/>
    </location>
</feature>
<protein>
    <submittedName>
        <fullName evidence="8">Cytochrome d ubiquinol oxidase subunit II</fullName>
    </submittedName>
</protein>
<organism evidence="8 9">
    <name type="scientific">Pseudomyxococcus hansupus</name>
    <dbReference type="NCBI Taxonomy" id="1297742"/>
    <lineage>
        <taxon>Bacteria</taxon>
        <taxon>Pseudomonadati</taxon>
        <taxon>Myxococcota</taxon>
        <taxon>Myxococcia</taxon>
        <taxon>Myxococcales</taxon>
        <taxon>Cystobacterineae</taxon>
        <taxon>Myxococcaceae</taxon>
        <taxon>Pseudomyxococcus</taxon>
    </lineage>
</organism>
<evidence type="ECO:0000256" key="2">
    <source>
        <dbReference type="ARBA" id="ARBA00007543"/>
    </source>
</evidence>
<dbReference type="GO" id="GO:0070069">
    <property type="term" value="C:cytochrome complex"/>
    <property type="evidence" value="ECO:0007669"/>
    <property type="project" value="TreeGrafter"/>
</dbReference>
<feature type="transmembrane region" description="Helical" evidence="7">
    <location>
        <begin position="6"/>
        <end position="34"/>
    </location>
</feature>
<keyword evidence="4 7" id="KW-0812">Transmembrane</keyword>
<evidence type="ECO:0000256" key="7">
    <source>
        <dbReference type="SAM" id="Phobius"/>
    </source>
</evidence>
<evidence type="ECO:0000256" key="1">
    <source>
        <dbReference type="ARBA" id="ARBA00004651"/>
    </source>
</evidence>
<dbReference type="Pfam" id="PF02322">
    <property type="entry name" value="Cyt_bd_oxida_II"/>
    <property type="match status" value="1"/>
</dbReference>
<dbReference type="PATRIC" id="fig|1297742.4.peg.7780"/>
<sequence length="355" mass="37557">MSTDVILGFAVAGTFVLYALFGGADFGGGVWDLLAFGPRKAEQRALIARAIGPVWEVNHIWLIVGMVLLFAGFPRAFAVLSVALHVPLTLLLLGIVFRGAAFTFRAYDTRGDAVQRRWGLVFSGASVFAPLLLGMCVGAVVSGTVRVEGRVVTSGFFSSWLTPFAWAVGALALCLFAFLAAVYLTHEAPSTALREDFRRRALGSGVVVFLSALAVLLLARDGAPRVWEGLLRSPFALALHVGTAVAAVASFGLLWTRRFRWARVAAALQAGLIVLGWAASQHPYLVVPDVTLQGAAASPGAQRLLLVALGVGTAIVVPSLVLLFRVFRPSSLPERDVTGPLSAESLTPGRAVKPS</sequence>
<comment type="subcellular location">
    <subcellularLocation>
        <location evidence="1">Cell membrane</location>
        <topology evidence="1">Multi-pass membrane protein</topology>
    </subcellularLocation>
</comment>
<dbReference type="Proteomes" id="UP000009026">
    <property type="component" value="Chromosome"/>
</dbReference>
<dbReference type="STRING" id="1297742.A176_007645"/>
<gene>
    <name evidence="8" type="ORF">A176_007645</name>
</gene>